<gene>
    <name evidence="5" type="ORF">C1I64_03725</name>
</gene>
<name>A0A3T0SXX8_9MICO</name>
<dbReference type="InterPro" id="IPR036390">
    <property type="entry name" value="WH_DNA-bd_sf"/>
</dbReference>
<evidence type="ECO:0000256" key="1">
    <source>
        <dbReference type="ARBA" id="ARBA00023015"/>
    </source>
</evidence>
<dbReference type="AlphaFoldDB" id="A0A3T0SXX8"/>
<feature type="domain" description="HTH gntR-type" evidence="4">
    <location>
        <begin position="15"/>
        <end position="83"/>
    </location>
</feature>
<protein>
    <submittedName>
        <fullName evidence="5">GntR family transcriptional regulator</fullName>
    </submittedName>
</protein>
<dbReference type="CDD" id="cd07377">
    <property type="entry name" value="WHTH_GntR"/>
    <property type="match status" value="1"/>
</dbReference>
<dbReference type="RefSeq" id="WP_127886247.1">
    <property type="nucleotide sequence ID" value="NZ_CP028137.1"/>
</dbReference>
<organism evidence="5 6">
    <name type="scientific">Rathayibacter festucae DSM 15932</name>
    <dbReference type="NCBI Taxonomy" id="1328866"/>
    <lineage>
        <taxon>Bacteria</taxon>
        <taxon>Bacillati</taxon>
        <taxon>Actinomycetota</taxon>
        <taxon>Actinomycetes</taxon>
        <taxon>Micrococcales</taxon>
        <taxon>Microbacteriaceae</taxon>
        <taxon>Rathayibacter</taxon>
    </lineage>
</organism>
<dbReference type="InterPro" id="IPR036388">
    <property type="entry name" value="WH-like_DNA-bd_sf"/>
</dbReference>
<dbReference type="SUPFAM" id="SSF46785">
    <property type="entry name" value="Winged helix' DNA-binding domain"/>
    <property type="match status" value="1"/>
</dbReference>
<dbReference type="Gene3D" id="1.10.10.10">
    <property type="entry name" value="Winged helix-like DNA-binding domain superfamily/Winged helix DNA-binding domain"/>
    <property type="match status" value="1"/>
</dbReference>
<proteinExistence type="predicted"/>
<keyword evidence="3" id="KW-0804">Transcription</keyword>
<evidence type="ECO:0000259" key="4">
    <source>
        <dbReference type="PROSITE" id="PS50949"/>
    </source>
</evidence>
<evidence type="ECO:0000256" key="3">
    <source>
        <dbReference type="ARBA" id="ARBA00023163"/>
    </source>
</evidence>
<dbReference type="EMBL" id="CP028137">
    <property type="protein sequence ID" value="AZZ51241.1"/>
    <property type="molecule type" value="Genomic_DNA"/>
</dbReference>
<dbReference type="Proteomes" id="UP000285317">
    <property type="component" value="Chromosome"/>
</dbReference>
<keyword evidence="1" id="KW-0805">Transcription regulation</keyword>
<dbReference type="PANTHER" id="PTHR38445:SF9">
    <property type="entry name" value="HTH-TYPE TRANSCRIPTIONAL REPRESSOR YTRA"/>
    <property type="match status" value="1"/>
</dbReference>
<dbReference type="Pfam" id="PF00392">
    <property type="entry name" value="GntR"/>
    <property type="match status" value="1"/>
</dbReference>
<dbReference type="KEGG" id="rfs:C1I64_03725"/>
<sequence>MTEAGLGLRLEPGPRAPFEQIREGITAQVAAGSLLVGTRLPAVRTLAEELGVAPGTVARAYKELEAAGIVETRGRAGTVVSGGVDSVEHELQLAAGAYAARARALGATPERALEVAAAALGTAV</sequence>
<dbReference type="SMART" id="SM00345">
    <property type="entry name" value="HTH_GNTR"/>
    <property type="match status" value="1"/>
</dbReference>
<keyword evidence="2" id="KW-0238">DNA-binding</keyword>
<dbReference type="GO" id="GO:0003677">
    <property type="term" value="F:DNA binding"/>
    <property type="evidence" value="ECO:0007669"/>
    <property type="project" value="UniProtKB-KW"/>
</dbReference>
<dbReference type="InterPro" id="IPR000524">
    <property type="entry name" value="Tscrpt_reg_HTH_GntR"/>
</dbReference>
<dbReference type="PANTHER" id="PTHR38445">
    <property type="entry name" value="HTH-TYPE TRANSCRIPTIONAL REPRESSOR YTRA"/>
    <property type="match status" value="1"/>
</dbReference>
<reference evidence="5 6" key="1">
    <citation type="submission" date="2018-03" db="EMBL/GenBank/DDBJ databases">
        <title>Bacteriophage NCPPB3778 and a type I-E CRISPR drive the evolution of the US Biological Select Agent, Rathayibacter toxicus.</title>
        <authorList>
            <person name="Davis E.W.II."/>
            <person name="Tabima J.F."/>
            <person name="Weisberg A.J."/>
            <person name="Dantas Lopes L."/>
            <person name="Wiseman M.S."/>
            <person name="Wiseman M.S."/>
            <person name="Pupko T."/>
            <person name="Belcher M.S."/>
            <person name="Sechler A.J."/>
            <person name="Tancos M.A."/>
            <person name="Schroeder B.K."/>
            <person name="Murray T.D."/>
            <person name="Luster D.G."/>
            <person name="Schneider W.L."/>
            <person name="Rogers E."/>
            <person name="Andreote F.D."/>
            <person name="Grunwald N.J."/>
            <person name="Putnam M.L."/>
            <person name="Chang J.H."/>
        </authorList>
    </citation>
    <scope>NUCLEOTIDE SEQUENCE [LARGE SCALE GENOMIC DNA]</scope>
    <source>
        <strain evidence="5 6">DSM 15932</strain>
    </source>
</reference>
<evidence type="ECO:0000313" key="5">
    <source>
        <dbReference type="EMBL" id="AZZ51241.1"/>
    </source>
</evidence>
<evidence type="ECO:0000256" key="2">
    <source>
        <dbReference type="ARBA" id="ARBA00023125"/>
    </source>
</evidence>
<accession>A0A3T0SXX8</accession>
<dbReference type="PROSITE" id="PS50949">
    <property type="entry name" value="HTH_GNTR"/>
    <property type="match status" value="1"/>
</dbReference>
<evidence type="ECO:0000313" key="6">
    <source>
        <dbReference type="Proteomes" id="UP000285317"/>
    </source>
</evidence>
<dbReference type="GO" id="GO:0003700">
    <property type="term" value="F:DNA-binding transcription factor activity"/>
    <property type="evidence" value="ECO:0007669"/>
    <property type="project" value="InterPro"/>
</dbReference>